<feature type="transmembrane region" description="Helical" evidence="2">
    <location>
        <begin position="222"/>
        <end position="240"/>
    </location>
</feature>
<dbReference type="InterPro" id="IPR052016">
    <property type="entry name" value="Bact_Sigma-Reg"/>
</dbReference>
<dbReference type="RefSeq" id="WP_067535919.1">
    <property type="nucleotide sequence ID" value="NZ_AP025567.1"/>
</dbReference>
<accession>A0A415DTN7</accession>
<gene>
    <name evidence="4" type="ORF">DW099_18860</name>
</gene>
<dbReference type="SUPFAM" id="SSF81606">
    <property type="entry name" value="PP2C-like"/>
    <property type="match status" value="1"/>
</dbReference>
<protein>
    <recommendedName>
        <fullName evidence="3">PPM-type phosphatase domain-containing protein</fullName>
    </recommendedName>
</protein>
<feature type="transmembrane region" description="Helical" evidence="2">
    <location>
        <begin position="128"/>
        <end position="150"/>
    </location>
</feature>
<evidence type="ECO:0000256" key="1">
    <source>
        <dbReference type="ARBA" id="ARBA00022801"/>
    </source>
</evidence>
<dbReference type="InterPro" id="IPR036457">
    <property type="entry name" value="PPM-type-like_dom_sf"/>
</dbReference>
<evidence type="ECO:0000313" key="5">
    <source>
        <dbReference type="Proteomes" id="UP000284841"/>
    </source>
</evidence>
<sequence length="581" mass="63412">MEFVGNQINFKTVLATLTVAFFIGRINLFEGTFPATVALITVMVAVSTVYIYLVPVIAVAMLTYGGAVLNLYGDMMAMIFCGIFFLFFHNHRFTINQRTSVAVAAVIVFNCAYYAYGHLTYLLSIETMIKETIAVIVFIRVFNTIARILFVGKNPMQISEEKIGLAYEIFLISLIGAIDSVQVVFPLWLLAIVVIQYCKGIQPAMAAAGIAAVFWQCQHVDYAELFIGLFAGMLTGWFLASLIDGKYRKTMLALTIFATIALSASDQIYGAAAAMALFIAVPSGIITRLWCVGEERFCQQSATGADLKLEAIRRDLMKKREVFLSLSKLYSAGMDNKQIVSYQFDGMARTVNELMQDLEGRGESSAARNAPQILVGSASYAFEAVSGDSCLSFSFGKNKQALIISDGMGKGSRAATESKLVVTTLSKLLSAGFDVDIAMKTVNAILMTGNSAEMFATVDLAIIDKVTGRAQIFKMGAASTYVKHNGSVSMLKRPAPPVGIVDGLKLEYIDVRLKRGDLLIMVSDGVTDCDRSDPDGQWLRERLTELGSRDPDTVAELIVNKAAEKYGIRERDDLTVMVAAI</sequence>
<dbReference type="EMBL" id="QRMS01000009">
    <property type="protein sequence ID" value="RHJ83378.1"/>
    <property type="molecule type" value="Genomic_DNA"/>
</dbReference>
<dbReference type="OrthoDB" id="9763774at2"/>
<feature type="transmembrane region" description="Helical" evidence="2">
    <location>
        <begin position="100"/>
        <end position="116"/>
    </location>
</feature>
<evidence type="ECO:0000313" key="4">
    <source>
        <dbReference type="EMBL" id="RHJ83378.1"/>
    </source>
</evidence>
<dbReference type="PANTHER" id="PTHR43156">
    <property type="entry name" value="STAGE II SPORULATION PROTEIN E-RELATED"/>
    <property type="match status" value="1"/>
</dbReference>
<dbReference type="SMART" id="SM00331">
    <property type="entry name" value="PP2C_SIG"/>
    <property type="match status" value="1"/>
</dbReference>
<organism evidence="4 5">
    <name type="scientific">Emergencia timonensis</name>
    <dbReference type="NCBI Taxonomy" id="1776384"/>
    <lineage>
        <taxon>Bacteria</taxon>
        <taxon>Bacillati</taxon>
        <taxon>Bacillota</taxon>
        <taxon>Clostridia</taxon>
        <taxon>Peptostreptococcales</taxon>
        <taxon>Anaerovoracaceae</taxon>
        <taxon>Emergencia</taxon>
    </lineage>
</organism>
<feature type="transmembrane region" description="Helical" evidence="2">
    <location>
        <begin position="252"/>
        <end position="281"/>
    </location>
</feature>
<dbReference type="InterPro" id="IPR001932">
    <property type="entry name" value="PPM-type_phosphatase-like_dom"/>
</dbReference>
<feature type="transmembrane region" description="Helical" evidence="2">
    <location>
        <begin position="170"/>
        <end position="195"/>
    </location>
</feature>
<dbReference type="PANTHER" id="PTHR43156:SF2">
    <property type="entry name" value="STAGE II SPORULATION PROTEIN E"/>
    <property type="match status" value="1"/>
</dbReference>
<comment type="caution">
    <text evidence="4">The sequence shown here is derived from an EMBL/GenBank/DDBJ whole genome shotgun (WGS) entry which is preliminary data.</text>
</comment>
<feature type="transmembrane region" description="Helical" evidence="2">
    <location>
        <begin position="67"/>
        <end position="88"/>
    </location>
</feature>
<dbReference type="STRING" id="1776384.GCA_900086585_01470"/>
<dbReference type="Gene3D" id="3.60.40.10">
    <property type="entry name" value="PPM-type phosphatase domain"/>
    <property type="match status" value="1"/>
</dbReference>
<dbReference type="GO" id="GO:0016791">
    <property type="term" value="F:phosphatase activity"/>
    <property type="evidence" value="ECO:0007669"/>
    <property type="project" value="TreeGrafter"/>
</dbReference>
<keyword evidence="2" id="KW-0812">Transmembrane</keyword>
<dbReference type="Pfam" id="PF07228">
    <property type="entry name" value="SpoIIE"/>
    <property type="match status" value="1"/>
</dbReference>
<evidence type="ECO:0000256" key="2">
    <source>
        <dbReference type="SAM" id="Phobius"/>
    </source>
</evidence>
<dbReference type="GeneID" id="83003848"/>
<evidence type="ECO:0000259" key="3">
    <source>
        <dbReference type="PROSITE" id="PS51746"/>
    </source>
</evidence>
<reference evidence="4 5" key="1">
    <citation type="submission" date="2018-08" db="EMBL/GenBank/DDBJ databases">
        <title>A genome reference for cultivated species of the human gut microbiota.</title>
        <authorList>
            <person name="Zou Y."/>
            <person name="Xue W."/>
            <person name="Luo G."/>
        </authorList>
    </citation>
    <scope>NUCLEOTIDE SEQUENCE [LARGE SCALE GENOMIC DNA]</scope>
    <source>
        <strain evidence="4 5">AM07-24</strain>
    </source>
</reference>
<dbReference type="Proteomes" id="UP000284841">
    <property type="component" value="Unassembled WGS sequence"/>
</dbReference>
<feature type="transmembrane region" description="Helical" evidence="2">
    <location>
        <begin position="12"/>
        <end position="29"/>
    </location>
</feature>
<proteinExistence type="predicted"/>
<dbReference type="AlphaFoldDB" id="A0A415DTN7"/>
<keyword evidence="1" id="KW-0378">Hydrolase</keyword>
<feature type="domain" description="PPM-type phosphatase" evidence="3">
    <location>
        <begin position="372"/>
        <end position="581"/>
    </location>
</feature>
<dbReference type="PROSITE" id="PS51746">
    <property type="entry name" value="PPM_2"/>
    <property type="match status" value="1"/>
</dbReference>
<feature type="transmembrane region" description="Helical" evidence="2">
    <location>
        <begin position="36"/>
        <end position="61"/>
    </location>
</feature>
<keyword evidence="5" id="KW-1185">Reference proteome</keyword>
<name>A0A415DTN7_9FIRM</name>
<keyword evidence="2" id="KW-1133">Transmembrane helix</keyword>
<keyword evidence="2" id="KW-0472">Membrane</keyword>